<evidence type="ECO:0000313" key="4">
    <source>
        <dbReference type="Proteomes" id="UP000315295"/>
    </source>
</evidence>
<dbReference type="Gene3D" id="4.10.470.10">
    <property type="entry name" value="Ricin (A Subunit), domain 2"/>
    <property type="match status" value="1"/>
</dbReference>
<organism evidence="3 4">
    <name type="scientific">Malus baccata</name>
    <name type="common">Siberian crab apple</name>
    <name type="synonym">Pyrus baccata</name>
    <dbReference type="NCBI Taxonomy" id="106549"/>
    <lineage>
        <taxon>Eukaryota</taxon>
        <taxon>Viridiplantae</taxon>
        <taxon>Streptophyta</taxon>
        <taxon>Embryophyta</taxon>
        <taxon>Tracheophyta</taxon>
        <taxon>Spermatophyta</taxon>
        <taxon>Magnoliopsida</taxon>
        <taxon>eudicotyledons</taxon>
        <taxon>Gunneridae</taxon>
        <taxon>Pentapetalae</taxon>
        <taxon>rosids</taxon>
        <taxon>fabids</taxon>
        <taxon>Rosales</taxon>
        <taxon>Rosaceae</taxon>
        <taxon>Amygdaloideae</taxon>
        <taxon>Maleae</taxon>
        <taxon>Malus</taxon>
    </lineage>
</organism>
<keyword evidence="1" id="KW-0800">Toxin</keyword>
<dbReference type="Gene3D" id="3.40.420.10">
    <property type="entry name" value="Ricin (A subunit), domain 1"/>
    <property type="match status" value="1"/>
</dbReference>
<dbReference type="GO" id="GO:0090729">
    <property type="term" value="F:toxin activity"/>
    <property type="evidence" value="ECO:0007669"/>
    <property type="project" value="UniProtKB-KW"/>
</dbReference>
<dbReference type="InterPro" id="IPR016138">
    <property type="entry name" value="Ribosome_inactivat_prot_sub1"/>
</dbReference>
<accession>A0A540N7C4</accession>
<dbReference type="InterPro" id="IPR036041">
    <property type="entry name" value="Ribosome-inact_prot_sf"/>
</dbReference>
<feature type="region of interest" description="Disordered" evidence="2">
    <location>
        <begin position="277"/>
        <end position="314"/>
    </location>
</feature>
<comment type="similarity">
    <text evidence="1">Belongs to the ribosome-inactivating protein family.</text>
</comment>
<dbReference type="InterPro" id="IPR017989">
    <property type="entry name" value="Ribosome_inactivat_1/2"/>
</dbReference>
<evidence type="ECO:0000313" key="3">
    <source>
        <dbReference type="EMBL" id="TQE06965.1"/>
    </source>
</evidence>
<dbReference type="SUPFAM" id="SSF56371">
    <property type="entry name" value="Ribosome inactivating proteins (RIP)"/>
    <property type="match status" value="1"/>
</dbReference>
<sequence>MSIPFTLIDATPDSYARFIDQLRARLTFGTTSQGIRVLPPSRQVGNNARFIYVDLTNYDGVTVTIGIDVVNAYVMGYEQGEQNYPLQTLPDDPAPVELLFPNTRSAGELPFTGHYASLGEYARRMQNEQPNRRDQQALNRLSNPMRQNIGLGPSSLHSAIDMLERAATPLSQAGAILVIIQMVSEAARYPYIERQVRESIQTGNSFLPDPRMLSLENNWSNLSRQIMGTTRAGRESFSTSVSLDDAYQSHGAPPLVVNSVRDSFVQDMEIALLLHDRGDNRGTDQGNDPENCTPGPSGSGIGRWGGKRPRRQHE</sequence>
<comment type="caution">
    <text evidence="3">The sequence shown here is derived from an EMBL/GenBank/DDBJ whole genome shotgun (WGS) entry which is preliminary data.</text>
</comment>
<feature type="compositionally biased region" description="Basic residues" evidence="2">
    <location>
        <begin position="305"/>
        <end position="314"/>
    </location>
</feature>
<dbReference type="InterPro" id="IPR016139">
    <property type="entry name" value="Ribosome_inactivat_prot_sub2"/>
</dbReference>
<reference evidence="3 4" key="1">
    <citation type="journal article" date="2019" name="G3 (Bethesda)">
        <title>Sequencing of a Wild Apple (Malus baccata) Genome Unravels the Differences Between Cultivated and Wild Apple Species Regarding Disease Resistance and Cold Tolerance.</title>
        <authorList>
            <person name="Chen X."/>
        </authorList>
    </citation>
    <scope>NUCLEOTIDE SEQUENCE [LARGE SCALE GENOMIC DNA]</scope>
    <source>
        <strain evidence="4">cv. Shandingzi</strain>
        <tissue evidence="3">Leaves</tissue>
    </source>
</reference>
<dbReference type="InterPro" id="IPR001574">
    <property type="entry name" value="Ribosome_inactivat_prot"/>
</dbReference>
<dbReference type="AlphaFoldDB" id="A0A540N7C4"/>
<dbReference type="EC" id="3.2.2.22" evidence="1"/>
<dbReference type="PANTHER" id="PTHR33453:SF34">
    <property type="entry name" value="RIBOSOME-INACTIVATING PROTEIN"/>
    <property type="match status" value="1"/>
</dbReference>
<dbReference type="EMBL" id="VIEB01000093">
    <property type="protein sequence ID" value="TQE06965.1"/>
    <property type="molecule type" value="Genomic_DNA"/>
</dbReference>
<proteinExistence type="inferred from homology"/>
<protein>
    <recommendedName>
        <fullName evidence="1">rRNA N-glycosylase</fullName>
        <ecNumber evidence="1">3.2.2.22</ecNumber>
    </recommendedName>
</protein>
<keyword evidence="1" id="KW-0611">Plant defense</keyword>
<dbReference type="PRINTS" id="PR00396">
    <property type="entry name" value="SHIGARICIN"/>
</dbReference>
<dbReference type="PANTHER" id="PTHR33453">
    <property type="match status" value="1"/>
</dbReference>
<dbReference type="GO" id="GO:0006952">
    <property type="term" value="P:defense response"/>
    <property type="evidence" value="ECO:0007669"/>
    <property type="project" value="UniProtKB-KW"/>
</dbReference>
<name>A0A540N7C4_MALBA</name>
<gene>
    <name evidence="3" type="ORF">C1H46_007355</name>
</gene>
<evidence type="ECO:0000256" key="2">
    <source>
        <dbReference type="SAM" id="MobiDB-lite"/>
    </source>
</evidence>
<dbReference type="Proteomes" id="UP000315295">
    <property type="component" value="Unassembled WGS sequence"/>
</dbReference>
<keyword evidence="1" id="KW-0652">Protein synthesis inhibitor</keyword>
<keyword evidence="1" id="KW-0378">Hydrolase</keyword>
<dbReference type="Pfam" id="PF00161">
    <property type="entry name" value="RIP"/>
    <property type="match status" value="1"/>
</dbReference>
<evidence type="ECO:0000256" key="1">
    <source>
        <dbReference type="RuleBase" id="RU004915"/>
    </source>
</evidence>
<keyword evidence="4" id="KW-1185">Reference proteome</keyword>
<dbReference type="GO" id="GO:0017148">
    <property type="term" value="P:negative regulation of translation"/>
    <property type="evidence" value="ECO:0007669"/>
    <property type="project" value="UniProtKB-KW"/>
</dbReference>
<comment type="catalytic activity">
    <reaction evidence="1">
        <text>Endohydrolysis of the N-glycosidic bond at one specific adenosine on the 28S rRNA.</text>
        <dbReference type="EC" id="3.2.2.22"/>
    </reaction>
</comment>
<dbReference type="GO" id="GO:0030598">
    <property type="term" value="F:rRNA N-glycosylase activity"/>
    <property type="evidence" value="ECO:0007669"/>
    <property type="project" value="UniProtKB-EC"/>
</dbReference>